<dbReference type="GO" id="GO:0060255">
    <property type="term" value="P:regulation of macromolecule metabolic process"/>
    <property type="evidence" value="ECO:0007669"/>
    <property type="project" value="UniProtKB-ARBA"/>
</dbReference>
<dbReference type="OrthoDB" id="430340at2759"/>
<evidence type="ECO:0000256" key="5">
    <source>
        <dbReference type="ARBA" id="ARBA00022553"/>
    </source>
</evidence>
<keyword evidence="4 12" id="KW-0245">EGF-like domain</keyword>
<dbReference type="SUPFAM" id="SSF57196">
    <property type="entry name" value="EGF/Laminin"/>
    <property type="match status" value="1"/>
</dbReference>
<comment type="caution">
    <text evidence="12">Lacks conserved residue(s) required for the propagation of feature annotation.</text>
</comment>
<dbReference type="SMART" id="SM00181">
    <property type="entry name" value="EGF"/>
    <property type="match status" value="1"/>
</dbReference>
<evidence type="ECO:0000256" key="2">
    <source>
        <dbReference type="ARBA" id="ARBA00022473"/>
    </source>
</evidence>
<dbReference type="Gene3D" id="2.60.120.740">
    <property type="match status" value="1"/>
</dbReference>
<dbReference type="AlphaFoldDB" id="A0A8S3Q1N5"/>
<dbReference type="GO" id="GO:0030246">
    <property type="term" value="F:carbohydrate binding"/>
    <property type="evidence" value="ECO:0007669"/>
    <property type="project" value="InterPro"/>
</dbReference>
<dbReference type="PROSITE" id="PS00022">
    <property type="entry name" value="EGF_1"/>
    <property type="match status" value="1"/>
</dbReference>
<dbReference type="GO" id="GO:0009967">
    <property type="term" value="P:positive regulation of signal transduction"/>
    <property type="evidence" value="ECO:0007669"/>
    <property type="project" value="UniProtKB-ARBA"/>
</dbReference>
<keyword evidence="9" id="KW-1133">Transmembrane helix</keyword>
<dbReference type="GO" id="GO:0080090">
    <property type="term" value="P:regulation of primary metabolic process"/>
    <property type="evidence" value="ECO:0007669"/>
    <property type="project" value="UniProtKB-ARBA"/>
</dbReference>
<evidence type="ECO:0000259" key="13">
    <source>
        <dbReference type="PROSITE" id="PS50026"/>
    </source>
</evidence>
<dbReference type="GO" id="GO:0048468">
    <property type="term" value="P:cell development"/>
    <property type="evidence" value="ECO:0007669"/>
    <property type="project" value="UniProtKB-ARBA"/>
</dbReference>
<name>A0A8S3Q1N5_MYTED</name>
<accession>A0A8S3Q1N5</accession>
<evidence type="ECO:0000256" key="3">
    <source>
        <dbReference type="ARBA" id="ARBA00022475"/>
    </source>
</evidence>
<dbReference type="CDD" id="cd00054">
    <property type="entry name" value="EGF_CA"/>
    <property type="match status" value="1"/>
</dbReference>
<dbReference type="PROSITE" id="PS01187">
    <property type="entry name" value="EGF_CA"/>
    <property type="match status" value="1"/>
</dbReference>
<keyword evidence="10" id="KW-0472">Membrane</keyword>
<dbReference type="InterPro" id="IPR001881">
    <property type="entry name" value="EGF-like_Ca-bd_dom"/>
</dbReference>
<proteinExistence type="predicted"/>
<reference evidence="15" key="1">
    <citation type="submission" date="2021-03" db="EMBL/GenBank/DDBJ databases">
        <authorList>
            <person name="Bekaert M."/>
        </authorList>
    </citation>
    <scope>NUCLEOTIDE SEQUENCE</scope>
</reference>
<protein>
    <submittedName>
        <fullName evidence="15">Uncharacterized protein</fullName>
    </submittedName>
</protein>
<dbReference type="Pfam" id="PF00008">
    <property type="entry name" value="EGF"/>
    <property type="match status" value="1"/>
</dbReference>
<dbReference type="GO" id="GO:0016324">
    <property type="term" value="C:apical plasma membrane"/>
    <property type="evidence" value="ECO:0007669"/>
    <property type="project" value="UniProtKB-SubCell"/>
</dbReference>
<evidence type="ECO:0000313" key="16">
    <source>
        <dbReference type="Proteomes" id="UP000683360"/>
    </source>
</evidence>
<feature type="domain" description="SUEL-type lectin" evidence="14">
    <location>
        <begin position="1"/>
        <end position="86"/>
    </location>
</feature>
<evidence type="ECO:0000256" key="1">
    <source>
        <dbReference type="ARBA" id="ARBA00004247"/>
    </source>
</evidence>
<dbReference type="GO" id="GO:0003002">
    <property type="term" value="P:regionalization"/>
    <property type="evidence" value="ECO:0007669"/>
    <property type="project" value="UniProtKB-ARBA"/>
</dbReference>
<dbReference type="Gene3D" id="2.10.25.10">
    <property type="entry name" value="Laminin"/>
    <property type="match status" value="1"/>
</dbReference>
<dbReference type="CDD" id="cd22823">
    <property type="entry name" value="Gal_Rha_Lectin"/>
    <property type="match status" value="1"/>
</dbReference>
<keyword evidence="8" id="KW-0221">Differentiation</keyword>
<keyword evidence="11 12" id="KW-1015">Disulfide bond</keyword>
<evidence type="ECO:0000256" key="12">
    <source>
        <dbReference type="PROSITE-ProRule" id="PRU00076"/>
    </source>
</evidence>
<dbReference type="GO" id="GO:0051093">
    <property type="term" value="P:negative regulation of developmental process"/>
    <property type="evidence" value="ECO:0007669"/>
    <property type="project" value="UniProtKB-ARBA"/>
</dbReference>
<evidence type="ECO:0000256" key="4">
    <source>
        <dbReference type="ARBA" id="ARBA00022536"/>
    </source>
</evidence>
<dbReference type="Proteomes" id="UP000683360">
    <property type="component" value="Unassembled WGS sequence"/>
</dbReference>
<dbReference type="InterPro" id="IPR051022">
    <property type="entry name" value="Notch_Cell-Fate_Det"/>
</dbReference>
<feature type="disulfide bond" evidence="12">
    <location>
        <begin position="113"/>
        <end position="122"/>
    </location>
</feature>
<keyword evidence="16" id="KW-1185">Reference proteome</keyword>
<evidence type="ECO:0000256" key="9">
    <source>
        <dbReference type="ARBA" id="ARBA00022989"/>
    </source>
</evidence>
<keyword evidence="5" id="KW-0597">Phosphoprotein</keyword>
<dbReference type="PROSITE" id="PS01186">
    <property type="entry name" value="EGF_2"/>
    <property type="match status" value="1"/>
</dbReference>
<dbReference type="EMBL" id="CAJPWZ010000285">
    <property type="protein sequence ID" value="CAG2189165.1"/>
    <property type="molecule type" value="Genomic_DNA"/>
</dbReference>
<keyword evidence="7" id="KW-0677">Repeat</keyword>
<dbReference type="InterPro" id="IPR000152">
    <property type="entry name" value="EGF-type_Asp/Asn_hydroxyl_site"/>
</dbReference>
<dbReference type="PROSITE" id="PS00010">
    <property type="entry name" value="ASX_HYDROXYL"/>
    <property type="match status" value="1"/>
</dbReference>
<dbReference type="InterPro" id="IPR000922">
    <property type="entry name" value="Lectin_gal-bd_dom"/>
</dbReference>
<evidence type="ECO:0000256" key="7">
    <source>
        <dbReference type="ARBA" id="ARBA00022737"/>
    </source>
</evidence>
<dbReference type="GO" id="GO:0030182">
    <property type="term" value="P:neuron differentiation"/>
    <property type="evidence" value="ECO:0007669"/>
    <property type="project" value="UniProtKB-ARBA"/>
</dbReference>
<dbReference type="SMART" id="SM00179">
    <property type="entry name" value="EGF_CA"/>
    <property type="match status" value="1"/>
</dbReference>
<evidence type="ECO:0000256" key="6">
    <source>
        <dbReference type="ARBA" id="ARBA00022692"/>
    </source>
</evidence>
<keyword evidence="6" id="KW-0812">Transmembrane</keyword>
<keyword evidence="2" id="KW-0217">Developmental protein</keyword>
<comment type="subcellular location">
    <subcellularLocation>
        <location evidence="1">Apical cell membrane</location>
        <topology evidence="1">Single-pass type I membrane protein</topology>
    </subcellularLocation>
</comment>
<dbReference type="GO" id="GO:0048592">
    <property type="term" value="P:eye morphogenesis"/>
    <property type="evidence" value="ECO:0007669"/>
    <property type="project" value="UniProtKB-ARBA"/>
</dbReference>
<evidence type="ECO:0000256" key="8">
    <source>
        <dbReference type="ARBA" id="ARBA00022782"/>
    </source>
</evidence>
<evidence type="ECO:0000256" key="10">
    <source>
        <dbReference type="ARBA" id="ARBA00023136"/>
    </source>
</evidence>
<dbReference type="GO" id="GO:0005509">
    <property type="term" value="F:calcium ion binding"/>
    <property type="evidence" value="ECO:0007669"/>
    <property type="project" value="InterPro"/>
</dbReference>
<evidence type="ECO:0000313" key="15">
    <source>
        <dbReference type="EMBL" id="CAG2189165.1"/>
    </source>
</evidence>
<feature type="domain" description="EGF-like" evidence="13">
    <location>
        <begin position="87"/>
        <end position="123"/>
    </location>
</feature>
<dbReference type="Pfam" id="PF02140">
    <property type="entry name" value="SUEL_Lectin"/>
    <property type="match status" value="1"/>
</dbReference>
<gene>
    <name evidence="15" type="ORF">MEDL_4498</name>
</gene>
<evidence type="ECO:0000256" key="11">
    <source>
        <dbReference type="ARBA" id="ARBA00023157"/>
    </source>
</evidence>
<organism evidence="15 16">
    <name type="scientific">Mytilus edulis</name>
    <name type="common">Blue mussel</name>
    <dbReference type="NCBI Taxonomy" id="6550"/>
    <lineage>
        <taxon>Eukaryota</taxon>
        <taxon>Metazoa</taxon>
        <taxon>Spiralia</taxon>
        <taxon>Lophotrochozoa</taxon>
        <taxon>Mollusca</taxon>
        <taxon>Bivalvia</taxon>
        <taxon>Autobranchia</taxon>
        <taxon>Pteriomorphia</taxon>
        <taxon>Mytilida</taxon>
        <taxon>Mytiloidea</taxon>
        <taxon>Mytilidae</taxon>
        <taxon>Mytilinae</taxon>
        <taxon>Mytilus</taxon>
    </lineage>
</organism>
<dbReference type="PANTHER" id="PTHR24049">
    <property type="entry name" value="CRUMBS FAMILY MEMBER"/>
    <property type="match status" value="1"/>
</dbReference>
<dbReference type="GO" id="GO:0008593">
    <property type="term" value="P:regulation of Notch signaling pathway"/>
    <property type="evidence" value="ECO:0007669"/>
    <property type="project" value="UniProtKB-ARBA"/>
</dbReference>
<sequence>MDTDTISCALYSAMTIISSTYGRNDGTTCADGHDPYSSGFNCTIDSTEWVTQRCQNKQTCSFEPRSIGIDPCPNKYKYMTVSYTCSDIDECASTPCQNGGTCADLINRYTCTCDSGYTGILCDESNDLVDVNYKLTEHTSTHALESTCPLDDQTSTDLMTIDHDREPEFNQQDDSATNNTDLEANTPVEANKTAGANITIRAEIHHESNDTDNIYMKHRPFETSMLQSQLMKYQLFQLMKYQLFQLMKYQLFQLMKYQLF</sequence>
<dbReference type="InterPro" id="IPR043159">
    <property type="entry name" value="Lectin_gal-bd_sf"/>
</dbReference>
<dbReference type="InterPro" id="IPR018097">
    <property type="entry name" value="EGF_Ca-bd_CS"/>
</dbReference>
<evidence type="ECO:0000259" key="14">
    <source>
        <dbReference type="PROSITE" id="PS50228"/>
    </source>
</evidence>
<dbReference type="PROSITE" id="PS50228">
    <property type="entry name" value="SUEL_LECTIN"/>
    <property type="match status" value="1"/>
</dbReference>
<dbReference type="PROSITE" id="PS50026">
    <property type="entry name" value="EGF_3"/>
    <property type="match status" value="1"/>
</dbReference>
<keyword evidence="3" id="KW-1003">Cell membrane</keyword>
<comment type="caution">
    <text evidence="15">The sequence shown here is derived from an EMBL/GenBank/DDBJ whole genome shotgun (WGS) entry which is preliminary data.</text>
</comment>
<dbReference type="GO" id="GO:0051241">
    <property type="term" value="P:negative regulation of multicellular organismal process"/>
    <property type="evidence" value="ECO:0007669"/>
    <property type="project" value="UniProtKB-ARBA"/>
</dbReference>
<dbReference type="FunFam" id="2.10.25.10:FF:000565">
    <property type="entry name" value="Predicted protein"/>
    <property type="match status" value="1"/>
</dbReference>
<dbReference type="PRINTS" id="PR00010">
    <property type="entry name" value="EGFBLOOD"/>
</dbReference>
<dbReference type="InterPro" id="IPR000742">
    <property type="entry name" value="EGF"/>
</dbReference>